<evidence type="ECO:0000256" key="2">
    <source>
        <dbReference type="ARBA" id="ARBA00007524"/>
    </source>
</evidence>
<dbReference type="EMBL" id="JAZHFV010000002">
    <property type="protein sequence ID" value="MEX4007180.1"/>
    <property type="molecule type" value="Genomic_DNA"/>
</dbReference>
<reference evidence="7 8" key="1">
    <citation type="submission" date="2024-01" db="EMBL/GenBank/DDBJ databases">
        <title>New evidence supports the origin of RcGTA from prophage.</title>
        <authorList>
            <person name="Xu Y."/>
            <person name="Liu B."/>
            <person name="Chen F."/>
        </authorList>
    </citation>
    <scope>NUCLEOTIDE SEQUENCE [LARGE SCALE GENOMIC DNA]</scope>
    <source>
        <strain evidence="7 8">CBW1107-2</strain>
    </source>
</reference>
<dbReference type="PANTHER" id="PTHR10057:SF0">
    <property type="entry name" value="TRANSLOCATOR PROTEIN"/>
    <property type="match status" value="1"/>
</dbReference>
<dbReference type="Proteomes" id="UP001559025">
    <property type="component" value="Unassembled WGS sequence"/>
</dbReference>
<sequence>MSRIVTLVLFLVLVVGGGVLIGTATVPGEWYEALAKPAFNPPNWIFAPVWTILYVMIAVAGWRVWTRTHTAGAMAIWWLQLGLNFLWSPVFFTQKAIGPAFVIILALLVSILAFISVTRRRDRVAALMFVPYAAWVAFAALLNGSILVLN</sequence>
<comment type="similarity">
    <text evidence="2">Belongs to the TspO/BZRP family.</text>
</comment>
<feature type="transmembrane region" description="Helical" evidence="6">
    <location>
        <begin position="96"/>
        <end position="117"/>
    </location>
</feature>
<evidence type="ECO:0000313" key="7">
    <source>
        <dbReference type="EMBL" id="MEX4007180.1"/>
    </source>
</evidence>
<evidence type="ECO:0000256" key="1">
    <source>
        <dbReference type="ARBA" id="ARBA00004141"/>
    </source>
</evidence>
<proteinExistence type="inferred from homology"/>
<evidence type="ECO:0000256" key="4">
    <source>
        <dbReference type="ARBA" id="ARBA00022989"/>
    </source>
</evidence>
<evidence type="ECO:0000256" key="6">
    <source>
        <dbReference type="SAM" id="Phobius"/>
    </source>
</evidence>
<feature type="transmembrane region" description="Helical" evidence="6">
    <location>
        <begin position="129"/>
        <end position="149"/>
    </location>
</feature>
<comment type="subcellular location">
    <subcellularLocation>
        <location evidence="1">Membrane</location>
        <topology evidence="1">Multi-pass membrane protein</topology>
    </subcellularLocation>
</comment>
<dbReference type="CDD" id="cd15904">
    <property type="entry name" value="TSPO_MBR"/>
    <property type="match status" value="1"/>
</dbReference>
<organism evidence="7 8">
    <name type="scientific">Neoaquamicrobium sediminum</name>
    <dbReference type="NCBI Taxonomy" id="1849104"/>
    <lineage>
        <taxon>Bacteria</taxon>
        <taxon>Pseudomonadati</taxon>
        <taxon>Pseudomonadota</taxon>
        <taxon>Alphaproteobacteria</taxon>
        <taxon>Hyphomicrobiales</taxon>
        <taxon>Phyllobacteriaceae</taxon>
        <taxon>Neoaquamicrobium</taxon>
    </lineage>
</organism>
<dbReference type="PANTHER" id="PTHR10057">
    <property type="entry name" value="PERIPHERAL-TYPE BENZODIAZEPINE RECEPTOR"/>
    <property type="match status" value="1"/>
</dbReference>
<dbReference type="RefSeq" id="WP_173186758.1">
    <property type="nucleotide sequence ID" value="NZ_JABETK010000001.1"/>
</dbReference>
<feature type="transmembrane region" description="Helical" evidence="6">
    <location>
        <begin position="72"/>
        <end position="90"/>
    </location>
</feature>
<comment type="caution">
    <text evidence="7">The sequence shown here is derived from an EMBL/GenBank/DDBJ whole genome shotgun (WGS) entry which is preliminary data.</text>
</comment>
<protein>
    <submittedName>
        <fullName evidence="7">TspO/MBR family protein</fullName>
    </submittedName>
</protein>
<evidence type="ECO:0000256" key="5">
    <source>
        <dbReference type="ARBA" id="ARBA00023136"/>
    </source>
</evidence>
<dbReference type="Gene3D" id="1.20.1260.100">
    <property type="entry name" value="TspO/MBR protein"/>
    <property type="match status" value="1"/>
</dbReference>
<gene>
    <name evidence="7" type="ORF">V1479_07685</name>
</gene>
<dbReference type="InterPro" id="IPR038330">
    <property type="entry name" value="TspO/MBR-related_sf"/>
</dbReference>
<evidence type="ECO:0000313" key="8">
    <source>
        <dbReference type="Proteomes" id="UP001559025"/>
    </source>
</evidence>
<accession>A0ABV3WR96</accession>
<dbReference type="PIRSF" id="PIRSF005859">
    <property type="entry name" value="PBR"/>
    <property type="match status" value="1"/>
</dbReference>
<dbReference type="InterPro" id="IPR004307">
    <property type="entry name" value="TspO_MBR"/>
</dbReference>
<name>A0ABV3WR96_9HYPH</name>
<evidence type="ECO:0000256" key="3">
    <source>
        <dbReference type="ARBA" id="ARBA00022692"/>
    </source>
</evidence>
<keyword evidence="3 6" id="KW-0812">Transmembrane</keyword>
<keyword evidence="4 6" id="KW-1133">Transmembrane helix</keyword>
<dbReference type="Pfam" id="PF03073">
    <property type="entry name" value="TspO_MBR"/>
    <property type="match status" value="1"/>
</dbReference>
<feature type="transmembrane region" description="Helical" evidence="6">
    <location>
        <begin position="44"/>
        <end position="65"/>
    </location>
</feature>
<keyword evidence="5 6" id="KW-0472">Membrane</keyword>
<keyword evidence="8" id="KW-1185">Reference proteome</keyword>